<gene>
    <name evidence="1" type="ORF">APZ42_019480</name>
</gene>
<dbReference type="EMBL" id="LRGB01000930">
    <property type="protein sequence ID" value="KZS14931.1"/>
    <property type="molecule type" value="Genomic_DNA"/>
</dbReference>
<dbReference type="Proteomes" id="UP000076858">
    <property type="component" value="Unassembled WGS sequence"/>
</dbReference>
<organism evidence="1 2">
    <name type="scientific">Daphnia magna</name>
    <dbReference type="NCBI Taxonomy" id="35525"/>
    <lineage>
        <taxon>Eukaryota</taxon>
        <taxon>Metazoa</taxon>
        <taxon>Ecdysozoa</taxon>
        <taxon>Arthropoda</taxon>
        <taxon>Crustacea</taxon>
        <taxon>Branchiopoda</taxon>
        <taxon>Diplostraca</taxon>
        <taxon>Cladocera</taxon>
        <taxon>Anomopoda</taxon>
        <taxon>Daphniidae</taxon>
        <taxon>Daphnia</taxon>
    </lineage>
</organism>
<name>A0A0P6BF64_9CRUS</name>
<dbReference type="AlphaFoldDB" id="A0A0P6BF64"/>
<comment type="caution">
    <text evidence="1">The sequence shown here is derived from an EMBL/GenBank/DDBJ whole genome shotgun (WGS) entry which is preliminary data.</text>
</comment>
<proteinExistence type="predicted"/>
<reference evidence="1 2" key="1">
    <citation type="submission" date="2016-03" db="EMBL/GenBank/DDBJ databases">
        <title>EvidentialGene: Evidence-directed Construction of Genes on Genomes.</title>
        <authorList>
            <person name="Gilbert D.G."/>
            <person name="Choi J.-H."/>
            <person name="Mockaitis K."/>
            <person name="Colbourne J."/>
            <person name="Pfrender M."/>
        </authorList>
    </citation>
    <scope>NUCLEOTIDE SEQUENCE [LARGE SCALE GENOMIC DNA]</scope>
    <source>
        <strain evidence="1 2">Xinb3</strain>
        <tissue evidence="1">Complete organism</tissue>
    </source>
</reference>
<keyword evidence="2" id="KW-1185">Reference proteome</keyword>
<evidence type="ECO:0000313" key="1">
    <source>
        <dbReference type="EMBL" id="KZS14931.1"/>
    </source>
</evidence>
<sequence length="67" mass="7508">MLSTNGGGGRGTLYKIFKRKIGFQMSTFFCNEKQTNVVGFEVSLLITSCLISYEMLTGFLMHSLVNF</sequence>
<evidence type="ECO:0000313" key="2">
    <source>
        <dbReference type="Proteomes" id="UP000076858"/>
    </source>
</evidence>
<accession>A0A0P6BF64</accession>
<protein>
    <submittedName>
        <fullName evidence="1">Uncharacterized protein</fullName>
    </submittedName>
</protein>